<dbReference type="InterPro" id="IPR036909">
    <property type="entry name" value="Cyt_c-like_dom_sf"/>
</dbReference>
<keyword evidence="13" id="KW-0472">Membrane</keyword>
<protein>
    <recommendedName>
        <fullName evidence="16">Cytochrome c domain-containing protein</fullName>
    </recommendedName>
</protein>
<feature type="binding site" description="covalent" evidence="14">
    <location>
        <position position="74"/>
    </location>
    <ligand>
        <name>heme c</name>
        <dbReference type="ChEBI" id="CHEBI:61717"/>
    </ligand>
</feature>
<keyword evidence="10" id="KW-1133">Transmembrane helix</keyword>
<dbReference type="GO" id="GO:0006122">
    <property type="term" value="P:mitochondrial electron transport, ubiquinol to cytochrome c"/>
    <property type="evidence" value="ECO:0007669"/>
    <property type="project" value="TreeGrafter"/>
</dbReference>
<comment type="subcellular location">
    <subcellularLocation>
        <location evidence="1">Mitochondrion inner membrane</location>
    </subcellularLocation>
</comment>
<dbReference type="GO" id="GO:0046872">
    <property type="term" value="F:metal ion binding"/>
    <property type="evidence" value="ECO:0007669"/>
    <property type="project" value="UniProtKB-KW"/>
</dbReference>
<evidence type="ECO:0000256" key="15">
    <source>
        <dbReference type="SAM" id="MobiDB-lite"/>
    </source>
</evidence>
<evidence type="ECO:0000256" key="14">
    <source>
        <dbReference type="PIRSR" id="PIRSR602326-1"/>
    </source>
</evidence>
<evidence type="ECO:0000256" key="2">
    <source>
        <dbReference type="ARBA" id="ARBA00006488"/>
    </source>
</evidence>
<evidence type="ECO:0000256" key="13">
    <source>
        <dbReference type="ARBA" id="ARBA00023136"/>
    </source>
</evidence>
<evidence type="ECO:0000256" key="4">
    <source>
        <dbReference type="ARBA" id="ARBA00022617"/>
    </source>
</evidence>
<feature type="domain" description="Cytochrome c" evidence="16">
    <location>
        <begin position="58"/>
        <end position="211"/>
    </location>
</feature>
<dbReference type="Pfam" id="PF02167">
    <property type="entry name" value="Cytochrom_C1"/>
    <property type="match status" value="1"/>
</dbReference>
<evidence type="ECO:0000256" key="9">
    <source>
        <dbReference type="ARBA" id="ARBA00022982"/>
    </source>
</evidence>
<dbReference type="SUPFAM" id="SSF81496">
    <property type="entry name" value="Cytochrome c1 subunit of cytochrome bc1 complex (Ubiquinol-cytochrome c reductase), transmembrane anchor"/>
    <property type="match status" value="1"/>
</dbReference>
<name>A0A813K4E3_POLGL</name>
<evidence type="ECO:0000256" key="12">
    <source>
        <dbReference type="ARBA" id="ARBA00023128"/>
    </source>
</evidence>
<dbReference type="PROSITE" id="PS51007">
    <property type="entry name" value="CYTC"/>
    <property type="match status" value="1"/>
</dbReference>
<dbReference type="InterPro" id="IPR009056">
    <property type="entry name" value="Cyt_c-like_dom"/>
</dbReference>
<organism evidence="17 18">
    <name type="scientific">Polarella glacialis</name>
    <name type="common">Dinoflagellate</name>
    <dbReference type="NCBI Taxonomy" id="89957"/>
    <lineage>
        <taxon>Eukaryota</taxon>
        <taxon>Sar</taxon>
        <taxon>Alveolata</taxon>
        <taxon>Dinophyceae</taxon>
        <taxon>Suessiales</taxon>
        <taxon>Suessiaceae</taxon>
        <taxon>Polarella</taxon>
    </lineage>
</organism>
<dbReference type="InterPro" id="IPR021157">
    <property type="entry name" value="Cyt_c1_TM_anchor_C"/>
</dbReference>
<evidence type="ECO:0000313" key="18">
    <source>
        <dbReference type="Proteomes" id="UP000626109"/>
    </source>
</evidence>
<comment type="cofactor">
    <cofactor evidence="14">
        <name>heme c</name>
        <dbReference type="ChEBI" id="CHEBI:61717"/>
    </cofactor>
    <text evidence="14">Binds 1 heme c group covalently per subunit.</text>
</comment>
<keyword evidence="8" id="KW-0999">Mitochondrion inner membrane</keyword>
<dbReference type="Gene3D" id="1.20.5.100">
    <property type="entry name" value="Cytochrome c1, transmembrane anchor, C-terminal"/>
    <property type="match status" value="1"/>
</dbReference>
<dbReference type="GO" id="GO:0009055">
    <property type="term" value="F:electron transfer activity"/>
    <property type="evidence" value="ECO:0007669"/>
    <property type="project" value="InterPro"/>
</dbReference>
<dbReference type="GO" id="GO:0020037">
    <property type="term" value="F:heme binding"/>
    <property type="evidence" value="ECO:0007669"/>
    <property type="project" value="InterPro"/>
</dbReference>
<dbReference type="SUPFAM" id="SSF46626">
    <property type="entry name" value="Cytochrome c"/>
    <property type="match status" value="1"/>
</dbReference>
<evidence type="ECO:0000313" key="17">
    <source>
        <dbReference type="EMBL" id="CAE8692268.1"/>
    </source>
</evidence>
<accession>A0A813K4E3</accession>
<evidence type="ECO:0000256" key="6">
    <source>
        <dbReference type="ARBA" id="ARBA00022692"/>
    </source>
</evidence>
<dbReference type="GO" id="GO:0005743">
    <property type="term" value="C:mitochondrial inner membrane"/>
    <property type="evidence" value="ECO:0007669"/>
    <property type="project" value="UniProtKB-SubCell"/>
</dbReference>
<evidence type="ECO:0000259" key="16">
    <source>
        <dbReference type="PROSITE" id="PS51007"/>
    </source>
</evidence>
<proteinExistence type="inferred from homology"/>
<dbReference type="FunFam" id="1.10.760.10:FF:000011">
    <property type="entry name" value="Cytochrome c1, putative"/>
    <property type="match status" value="1"/>
</dbReference>
<keyword evidence="4 14" id="KW-0349">Heme</keyword>
<evidence type="ECO:0000256" key="11">
    <source>
        <dbReference type="ARBA" id="ARBA00023004"/>
    </source>
</evidence>
<dbReference type="PANTHER" id="PTHR10266:SF3">
    <property type="entry name" value="CYTOCHROME C1, HEME PROTEIN, MITOCHONDRIAL"/>
    <property type="match status" value="1"/>
</dbReference>
<dbReference type="InterPro" id="IPR002326">
    <property type="entry name" value="Cyt_c1"/>
</dbReference>
<comment type="caution">
    <text evidence="17">The sequence shown here is derived from an EMBL/GenBank/DDBJ whole genome shotgun (WGS) entry which is preliminary data.</text>
</comment>
<evidence type="ECO:0000256" key="7">
    <source>
        <dbReference type="ARBA" id="ARBA00022723"/>
    </source>
</evidence>
<keyword evidence="6" id="KW-0812">Transmembrane</keyword>
<keyword evidence="5" id="KW-0679">Respiratory chain</keyword>
<reference evidence="17" key="1">
    <citation type="submission" date="2021-02" db="EMBL/GenBank/DDBJ databases">
        <authorList>
            <person name="Dougan E. K."/>
            <person name="Rhodes N."/>
            <person name="Thang M."/>
            <person name="Chan C."/>
        </authorList>
    </citation>
    <scope>NUCLEOTIDE SEQUENCE</scope>
</reference>
<feature type="non-terminal residue" evidence="17">
    <location>
        <position position="673"/>
    </location>
</feature>
<comment type="similarity">
    <text evidence="2">Belongs to the cytochrome c family.</text>
</comment>
<keyword evidence="3" id="KW-0813">Transport</keyword>
<evidence type="ECO:0000256" key="1">
    <source>
        <dbReference type="ARBA" id="ARBA00004273"/>
    </source>
</evidence>
<sequence>MAMAYRRLLRPTGAAAAAGAAAFVAQTVQPSRCEDKDPPHPPRYPFWVKSIFHSHEIPSVRRGYEVYRQVCATCHSMKQLHFRHLVNFVLPERRMKEIASGYDVVDGPNDEGEMFQRPGILVDAFPSPYPNEEAARYANGGALPPDLSVYTTAKHEGLDYIFALLLGYRDPPAGIEARAGLYYNPYYPGGLIAMPNPLHADGLLDYEDGTPSTKSQMAKDVVNFLCWAAEPAHDERKLVGLKAMSACFFGTAIVGFWYRSMWIGYKTRRIDFTKAAAIPAGVASPATAAIAPSQVASVRIAAAGVRSAPATVRAGPAPAAASETASNLLLEATSAPSSATSPLGQNRPVVSSVRQLSRYMSAPYLPSPDLVTVMTAEAATTTTTAKATAPATTSADSTATPSTVVSARDVPAPQPASTAATPDKKQLSASASKSLAAPASRVTRQWSVPHLPTFAALSAACRTARAFPEVLQGVSSPSPERALCRVSSARVLRQVSSSQPMGPQILGPLALQGWTSPRKSQMLQFSVFGVGSATPQFRAGAYKLPPNMWGIQLTELSEIESHSMFSPGLSSREVVSKVIWPETSGSGVGYALLKNSAGLQSRTMVSHAWDMSFADLNAALGSSGEQGPYWVAATALYQSEDNIRQILSEPLRFIRQVLEHTPSMLCVLATRCN</sequence>
<evidence type="ECO:0000256" key="10">
    <source>
        <dbReference type="ARBA" id="ARBA00022989"/>
    </source>
</evidence>
<evidence type="ECO:0000256" key="3">
    <source>
        <dbReference type="ARBA" id="ARBA00022448"/>
    </source>
</evidence>
<feature type="binding site" description="covalent" evidence="14">
    <location>
        <position position="194"/>
    </location>
    <ligand>
        <name>heme c</name>
        <dbReference type="ChEBI" id="CHEBI:61717"/>
    </ligand>
</feature>
<keyword evidence="9" id="KW-0249">Electron transport</keyword>
<keyword evidence="12" id="KW-0496">Mitochondrion</keyword>
<dbReference type="Proteomes" id="UP000626109">
    <property type="component" value="Unassembled WGS sequence"/>
</dbReference>
<dbReference type="EMBL" id="CAJNNW010027607">
    <property type="protein sequence ID" value="CAE8692268.1"/>
    <property type="molecule type" value="Genomic_DNA"/>
</dbReference>
<dbReference type="Gene3D" id="1.10.760.10">
    <property type="entry name" value="Cytochrome c-like domain"/>
    <property type="match status" value="1"/>
</dbReference>
<dbReference type="PANTHER" id="PTHR10266">
    <property type="entry name" value="CYTOCHROME C1"/>
    <property type="match status" value="1"/>
</dbReference>
<feature type="compositionally biased region" description="Low complexity" evidence="15">
    <location>
        <begin position="428"/>
        <end position="440"/>
    </location>
</feature>
<keyword evidence="11 14" id="KW-0408">Iron</keyword>
<keyword evidence="7 14" id="KW-0479">Metal-binding</keyword>
<dbReference type="PRINTS" id="PR00603">
    <property type="entry name" value="CYTOCHROMEC1"/>
</dbReference>
<evidence type="ECO:0000256" key="8">
    <source>
        <dbReference type="ARBA" id="ARBA00022792"/>
    </source>
</evidence>
<gene>
    <name evidence="17" type="ORF">PGLA2088_LOCUS27805</name>
</gene>
<feature type="region of interest" description="Disordered" evidence="15">
    <location>
        <begin position="382"/>
        <end position="442"/>
    </location>
</feature>
<feature type="compositionally biased region" description="Low complexity" evidence="15">
    <location>
        <begin position="382"/>
        <end position="407"/>
    </location>
</feature>
<feature type="binding site" description="covalent" evidence="14">
    <location>
        <position position="71"/>
    </location>
    <ligand>
        <name>heme c</name>
        <dbReference type="ChEBI" id="CHEBI:61717"/>
    </ligand>
</feature>
<feature type="binding site" description="covalent" evidence="14">
    <location>
        <position position="75"/>
    </location>
    <ligand>
        <name>heme c</name>
        <dbReference type="ChEBI" id="CHEBI:61717"/>
    </ligand>
</feature>
<dbReference type="AlphaFoldDB" id="A0A813K4E3"/>
<evidence type="ECO:0000256" key="5">
    <source>
        <dbReference type="ARBA" id="ARBA00022660"/>
    </source>
</evidence>